<keyword evidence="2" id="KW-0808">Transferase</keyword>
<keyword evidence="3" id="KW-1185">Reference proteome</keyword>
<dbReference type="Gene3D" id="3.30.1310.20">
    <property type="entry name" value="PRTase-like"/>
    <property type="match status" value="1"/>
</dbReference>
<evidence type="ECO:0000313" key="2">
    <source>
        <dbReference type="EMBL" id="SCW80173.1"/>
    </source>
</evidence>
<dbReference type="Pfam" id="PF00156">
    <property type="entry name" value="Pribosyltran"/>
    <property type="match status" value="1"/>
</dbReference>
<feature type="domain" description="Phosphoribosyltransferase" evidence="1">
    <location>
        <begin position="28"/>
        <end position="162"/>
    </location>
</feature>
<accession>A0A1G4TFH7</accession>
<name>A0A1G4TFH7_9CAUL</name>
<evidence type="ECO:0000313" key="3">
    <source>
        <dbReference type="Proteomes" id="UP000199150"/>
    </source>
</evidence>
<dbReference type="SUPFAM" id="SSF53271">
    <property type="entry name" value="PRTase-like"/>
    <property type="match status" value="1"/>
</dbReference>
<organism evidence="2 3">
    <name type="scientific">Asticcacaulis taihuensis</name>
    <dbReference type="NCBI Taxonomy" id="260084"/>
    <lineage>
        <taxon>Bacteria</taxon>
        <taxon>Pseudomonadati</taxon>
        <taxon>Pseudomonadota</taxon>
        <taxon>Alphaproteobacteria</taxon>
        <taxon>Caulobacterales</taxon>
        <taxon>Caulobacteraceae</taxon>
        <taxon>Asticcacaulis</taxon>
    </lineage>
</organism>
<dbReference type="AlphaFoldDB" id="A0A1G4TFH7"/>
<dbReference type="InterPro" id="IPR000836">
    <property type="entry name" value="PRTase_dom"/>
</dbReference>
<keyword evidence="2" id="KW-0328">Glycosyltransferase</keyword>
<dbReference type="RefSeq" id="WP_170828367.1">
    <property type="nucleotide sequence ID" value="NZ_CBCRYE010000002.1"/>
</dbReference>
<dbReference type="CDD" id="cd06223">
    <property type="entry name" value="PRTases_typeI"/>
    <property type="match status" value="1"/>
</dbReference>
<dbReference type="GO" id="GO:0016757">
    <property type="term" value="F:glycosyltransferase activity"/>
    <property type="evidence" value="ECO:0007669"/>
    <property type="project" value="UniProtKB-KW"/>
</dbReference>
<dbReference type="EMBL" id="FMTS01000008">
    <property type="protein sequence ID" value="SCW80173.1"/>
    <property type="molecule type" value="Genomic_DNA"/>
</dbReference>
<evidence type="ECO:0000259" key="1">
    <source>
        <dbReference type="Pfam" id="PF00156"/>
    </source>
</evidence>
<proteinExistence type="predicted"/>
<gene>
    <name evidence="2" type="ORF">SAMN02927928_3503</name>
</gene>
<protein>
    <submittedName>
        <fullName evidence="2">Predicted phosphoribosyltransferase</fullName>
    </submittedName>
</protein>
<dbReference type="InterPro" id="IPR029057">
    <property type="entry name" value="PRTase-like"/>
</dbReference>
<dbReference type="Proteomes" id="UP000199150">
    <property type="component" value="Unassembled WGS sequence"/>
</dbReference>
<dbReference type="STRING" id="260084.SAMN02927928_3503"/>
<sequence>MICFPDREAAGRQLAAVLKPRLTRPDALVLALPRGGVPVAFEVARLLHLPLDLMLVRKLGVPGHEELAMGAIADGGVEVINEDIVRSLSIGDHTIAAVAARERAELDRRSRVYRQGRPAPELKNRTVILVDDGCATGATMEAAIQASRRRGAAWIIAAAPVASDSAFAMMGRLADEAVCVAVPEPFYGVGRFYTDFGQTQDSEVMSLLARAAETKRQSHVS</sequence>
<dbReference type="Gene3D" id="3.40.50.2020">
    <property type="match status" value="1"/>
</dbReference>
<reference evidence="3" key="1">
    <citation type="submission" date="2016-10" db="EMBL/GenBank/DDBJ databases">
        <authorList>
            <person name="Varghese N."/>
            <person name="Submissions S."/>
        </authorList>
    </citation>
    <scope>NUCLEOTIDE SEQUENCE [LARGE SCALE GENOMIC DNA]</scope>
    <source>
        <strain evidence="3">CGMCC 1.3431</strain>
    </source>
</reference>